<accession>D8PEE1</accession>
<evidence type="ECO:0000256" key="1">
    <source>
        <dbReference type="SAM" id="Phobius"/>
    </source>
</evidence>
<evidence type="ECO:0008006" key="4">
    <source>
        <dbReference type="Google" id="ProtNLM"/>
    </source>
</evidence>
<organism evidence="2 3">
    <name type="scientific">Nitrospira defluvii</name>
    <dbReference type="NCBI Taxonomy" id="330214"/>
    <lineage>
        <taxon>Bacteria</taxon>
        <taxon>Pseudomonadati</taxon>
        <taxon>Nitrospirota</taxon>
        <taxon>Nitrospiria</taxon>
        <taxon>Nitrospirales</taxon>
        <taxon>Nitrospiraceae</taxon>
        <taxon>Nitrospira</taxon>
    </lineage>
</organism>
<keyword evidence="3" id="KW-1185">Reference proteome</keyword>
<keyword evidence="1" id="KW-0472">Membrane</keyword>
<dbReference type="PANTHER" id="PTHR30441:SF8">
    <property type="entry name" value="DUF748 DOMAIN-CONTAINING PROTEIN"/>
    <property type="match status" value="1"/>
</dbReference>
<name>D8PEE1_9BACT</name>
<dbReference type="EMBL" id="FP929003">
    <property type="protein sequence ID" value="CBK41600.1"/>
    <property type="molecule type" value="Genomic_DNA"/>
</dbReference>
<dbReference type="KEGG" id="nde:NIDE1873"/>
<dbReference type="GO" id="GO:0090313">
    <property type="term" value="P:regulation of protein targeting to membrane"/>
    <property type="evidence" value="ECO:0007669"/>
    <property type="project" value="TreeGrafter"/>
</dbReference>
<keyword evidence="1" id="KW-1133">Transmembrane helix</keyword>
<dbReference type="HOGENOM" id="CLU_005680_0_0_0"/>
<dbReference type="AlphaFoldDB" id="D8PEE1"/>
<dbReference type="OrthoDB" id="9757969at2"/>
<dbReference type="Proteomes" id="UP000001660">
    <property type="component" value="Chromosome"/>
</dbReference>
<dbReference type="Gene3D" id="3.30.1330.60">
    <property type="entry name" value="OmpA-like domain"/>
    <property type="match status" value="1"/>
</dbReference>
<keyword evidence="1" id="KW-0812">Transmembrane</keyword>
<dbReference type="GO" id="GO:0005886">
    <property type="term" value="C:plasma membrane"/>
    <property type="evidence" value="ECO:0007669"/>
    <property type="project" value="TreeGrafter"/>
</dbReference>
<reference evidence="2 3" key="1">
    <citation type="journal article" date="2010" name="Proc. Natl. Acad. Sci. U.S.A.">
        <title>A Nitrospira metagenome illuminates the physiology and evolution of globally important nitrite-oxidizing bacteria.</title>
        <authorList>
            <person name="Lucker S."/>
            <person name="Wagner M."/>
            <person name="Maixner F."/>
            <person name="Pelletier E."/>
            <person name="Koch H."/>
            <person name="Vacherie B."/>
            <person name="Rattei T."/>
            <person name="Sinninghe Damste J."/>
            <person name="Spieck E."/>
            <person name="Le Paslier D."/>
            <person name="Daims H."/>
        </authorList>
    </citation>
    <scope>NUCLEOTIDE SEQUENCE [LARGE SCALE GENOMIC DNA]</scope>
</reference>
<dbReference type="InterPro" id="IPR008023">
    <property type="entry name" value="DUF748"/>
</dbReference>
<dbReference type="InterPro" id="IPR052894">
    <property type="entry name" value="AsmA-related"/>
</dbReference>
<dbReference type="STRING" id="330214.NIDE1873"/>
<evidence type="ECO:0000313" key="3">
    <source>
        <dbReference type="Proteomes" id="UP000001660"/>
    </source>
</evidence>
<evidence type="ECO:0000313" key="2">
    <source>
        <dbReference type="EMBL" id="CBK41600.1"/>
    </source>
</evidence>
<protein>
    <recommendedName>
        <fullName evidence="4">DUF748 domain-containing protein</fullName>
    </recommendedName>
</protein>
<dbReference type="PANTHER" id="PTHR30441">
    <property type="entry name" value="DUF748 DOMAIN-CONTAINING PROTEIN"/>
    <property type="match status" value="1"/>
</dbReference>
<gene>
    <name evidence="2" type="ORF">NIDE1873</name>
</gene>
<proteinExistence type="predicted"/>
<dbReference type="Pfam" id="PF05359">
    <property type="entry name" value="DUF748"/>
    <property type="match status" value="1"/>
</dbReference>
<dbReference type="eggNOG" id="COG2982">
    <property type="taxonomic scope" value="Bacteria"/>
</dbReference>
<sequence>MTLLSRYRTALIVLCGIVVLYALLGFVVAPYAVKTYAIPALAERLRHPVVLGDVRINPFTFAVTLTAFEVREPDQTPMLGFEELFVDFEGTSLVRSAYLFDEIRLTLPFGLVHMQADGTLNLLGLVPPASDSPADPAPPADVKAEKAPVPPVEIRLLSIRQGVIEYRDDSKRKPVTIDVVPIEITLRNFGTRRGGENAYAFSAEFGEGETLAWEGTVHLDPLESDGHVSLSNVKLNTFWPSLRDRFRFDILSGAVLVDARYHFDTSVAPVNLQVNEGKFVLSDFRLSAAGDRDPVISVPALAFEGIRMDLHKREAGVETIALSGTEIRAWLAEDGVVNLKPLFTPVASSPEVPVEPQRPAADPGQPWSVDVQAIEVSKAQVAFEDRSLKTPAQVALDDLHVTVKGLHVPLKGSWPVVAGFRLNQQGTVESNGTLQVDPLHAALTLKLAHIGLRPFQPYLDRSMQVEIRDGELELDGELVYRSQHDPEPMIRYTGRLGVNNLHVADGVSAQEFLGWTALGLNKVSLEVAPTKVKIGEIAWRDPAIRFVTAKDGTTNLSRVMKAPAGGAAQPPVSKPVEATAPKKATPPIPIDVNVVQLSKLSAMFIDESIEPVVTTGIQDLSGTIKGLSSKQIAKAEVALTGTVDEVAPLKIQGQINPLSEDTYTHLTFLFKGVDLTAVSPYAGKYVGYPITKGKLSLDLMYQVSKQQLVGENKVLLDQLTFGEKTNSPDATSLPVRLAVGLLKDRRGRIDIDMPVRGDLNEPDFRYGRVVLNALVNLITKVATSPFSALGGLAGGGGEDLQFIDFMAGSEVLESAEQRKIESIAKALQERPALRVDVAGAADPARDREALALQKIGAEVQRRFTQGGTKNLQAVPSSSREFELLSDLYAEKLGKQPMKREELPGGKFVERVLTADELRQQLSPAMTVEESELRQLGQGRARAIREHLIEQGGLPEDRVFLMDAELAPSEGKQVRVRLNLTGG</sequence>
<dbReference type="InterPro" id="IPR036737">
    <property type="entry name" value="OmpA-like_sf"/>
</dbReference>
<feature type="transmembrane region" description="Helical" evidence="1">
    <location>
        <begin position="12"/>
        <end position="33"/>
    </location>
</feature>